<dbReference type="InterPro" id="IPR013128">
    <property type="entry name" value="Peptidase_C1A"/>
</dbReference>
<dbReference type="GO" id="GO:0008234">
    <property type="term" value="F:cysteine-type peptidase activity"/>
    <property type="evidence" value="ECO:0007669"/>
    <property type="project" value="InterPro"/>
</dbReference>
<comment type="caution">
    <text evidence="5">The sequence shown here is derived from an EMBL/GenBank/DDBJ whole genome shotgun (WGS) entry which is preliminary data.</text>
</comment>
<evidence type="ECO:0000313" key="5">
    <source>
        <dbReference type="EMBL" id="KAF4667738.1"/>
    </source>
</evidence>
<feature type="domain" description="Peptidase C1A papain C-terminal" evidence="4">
    <location>
        <begin position="135"/>
        <end position="404"/>
    </location>
</feature>
<evidence type="ECO:0000256" key="2">
    <source>
        <dbReference type="ARBA" id="ARBA00023145"/>
    </source>
</evidence>
<name>A0A7J6M844_PERCH</name>
<feature type="signal peptide" evidence="3">
    <location>
        <begin position="1"/>
        <end position="16"/>
    </location>
</feature>
<proteinExistence type="inferred from homology"/>
<dbReference type="Pfam" id="PF00112">
    <property type="entry name" value="Peptidase_C1"/>
    <property type="match status" value="1"/>
</dbReference>
<dbReference type="OrthoDB" id="190265at2759"/>
<keyword evidence="6" id="KW-1185">Reference proteome</keyword>
<organism evidence="5 6">
    <name type="scientific">Perkinsus chesapeaki</name>
    <name type="common">Clam parasite</name>
    <name type="synonym">Perkinsus andrewsi</name>
    <dbReference type="NCBI Taxonomy" id="330153"/>
    <lineage>
        <taxon>Eukaryota</taxon>
        <taxon>Sar</taxon>
        <taxon>Alveolata</taxon>
        <taxon>Perkinsozoa</taxon>
        <taxon>Perkinsea</taxon>
        <taxon>Perkinsida</taxon>
        <taxon>Perkinsidae</taxon>
        <taxon>Perkinsus</taxon>
    </lineage>
</organism>
<evidence type="ECO:0000259" key="4">
    <source>
        <dbReference type="SMART" id="SM00645"/>
    </source>
</evidence>
<dbReference type="EMBL" id="JAAPAO010000204">
    <property type="protein sequence ID" value="KAF4667738.1"/>
    <property type="molecule type" value="Genomic_DNA"/>
</dbReference>
<protein>
    <recommendedName>
        <fullName evidence="4">Peptidase C1A papain C-terminal domain-containing protein</fullName>
    </recommendedName>
</protein>
<dbReference type="GO" id="GO:0006508">
    <property type="term" value="P:proteolysis"/>
    <property type="evidence" value="ECO:0007669"/>
    <property type="project" value="InterPro"/>
</dbReference>
<accession>A0A7J6M844</accession>
<feature type="chain" id="PRO_5029833408" description="Peptidase C1A papain C-terminal domain-containing protein" evidence="3">
    <location>
        <begin position="17"/>
        <end position="409"/>
    </location>
</feature>
<dbReference type="PANTHER" id="PTHR12411">
    <property type="entry name" value="CYSTEINE PROTEASE FAMILY C1-RELATED"/>
    <property type="match status" value="1"/>
</dbReference>
<dbReference type="Proteomes" id="UP000591131">
    <property type="component" value="Unassembled WGS sequence"/>
</dbReference>
<keyword evidence="3" id="KW-0732">Signal</keyword>
<gene>
    <name evidence="5" type="ORF">FOL47_003407</name>
</gene>
<dbReference type="SUPFAM" id="SSF54001">
    <property type="entry name" value="Cysteine proteinases"/>
    <property type="match status" value="1"/>
</dbReference>
<evidence type="ECO:0000256" key="1">
    <source>
        <dbReference type="ARBA" id="ARBA00008455"/>
    </source>
</evidence>
<sequence>MLPASLCLSFFIGVVGQGSLKAIFAKLKATRDTIYNIEEEKLHYARFEADVKQATTIGDLSPEILESLFDESRPALMQFIADRINSKHATWVASQDQPHFYGISHGDMMLLHGSDERTLNNTDKSLINSIIVNGLPLAFDSREDFSACAGLIGHVSDQSNCNSCGAISVAGALGNRLCIKTNGKVRVQLSPAYAVACCVPSRGCTGVHGCLGANYVHIWEFTHSFGIPTGGDYTPVQSMTAASGCWPYNFPKCNHTPPNMRNHSVGKYPPCGSVPARKPPCQSSCPNRKYRTNLLVDLHFTVAPGGIRVTPNVGSIKSQIYAGGPVTAAIVFYDDLLYYNSGVYTHVYGAKVGYHLIKLIGWGMMGAQGYWLAVNSWNEEWGESGLLKIGFGGCEIEQYVMYGDPDVST</sequence>
<dbReference type="SMART" id="SM00645">
    <property type="entry name" value="Pept_C1"/>
    <property type="match status" value="1"/>
</dbReference>
<dbReference type="AlphaFoldDB" id="A0A7J6M844"/>
<comment type="similarity">
    <text evidence="1">Belongs to the peptidase C1 family.</text>
</comment>
<evidence type="ECO:0000313" key="6">
    <source>
        <dbReference type="Proteomes" id="UP000591131"/>
    </source>
</evidence>
<dbReference type="Gene3D" id="3.90.70.10">
    <property type="entry name" value="Cysteine proteinases"/>
    <property type="match status" value="1"/>
</dbReference>
<dbReference type="InterPro" id="IPR000668">
    <property type="entry name" value="Peptidase_C1A_C"/>
</dbReference>
<evidence type="ECO:0000256" key="3">
    <source>
        <dbReference type="SAM" id="SignalP"/>
    </source>
</evidence>
<reference evidence="5 6" key="1">
    <citation type="submission" date="2020-04" db="EMBL/GenBank/DDBJ databases">
        <title>Perkinsus chesapeaki whole genome sequence.</title>
        <authorList>
            <person name="Bogema D.R."/>
        </authorList>
    </citation>
    <scope>NUCLEOTIDE SEQUENCE [LARGE SCALE GENOMIC DNA]</scope>
    <source>
        <strain evidence="5">ATCC PRA-425</strain>
    </source>
</reference>
<keyword evidence="2" id="KW-0865">Zymogen</keyword>
<dbReference type="InterPro" id="IPR038765">
    <property type="entry name" value="Papain-like_cys_pep_sf"/>
</dbReference>